<dbReference type="eggNOG" id="arCOG01228">
    <property type="taxonomic scope" value="Archaea"/>
</dbReference>
<organism evidence="12 13">
    <name type="scientific">Methanothermococcus okinawensis (strain DSM 14208 / JCM 11175 / IH1)</name>
    <dbReference type="NCBI Taxonomy" id="647113"/>
    <lineage>
        <taxon>Archaea</taxon>
        <taxon>Methanobacteriati</taxon>
        <taxon>Methanobacteriota</taxon>
        <taxon>Methanomada group</taxon>
        <taxon>Methanococci</taxon>
        <taxon>Methanococcales</taxon>
        <taxon>Methanococcaceae</taxon>
        <taxon>Methanothermococcus</taxon>
    </lineage>
</organism>
<comment type="similarity">
    <text evidence="1 10">Belongs to the GTP-binding SRP family. SRP54 subfamily.</text>
</comment>
<dbReference type="PANTHER" id="PTHR11564:SF5">
    <property type="entry name" value="SIGNAL RECOGNITION PARTICLE SUBUNIT SRP54"/>
    <property type="match status" value="1"/>
</dbReference>
<dbReference type="SMART" id="SM00962">
    <property type="entry name" value="SRP54"/>
    <property type="match status" value="1"/>
</dbReference>
<dbReference type="InterPro" id="IPR003593">
    <property type="entry name" value="AAA+_ATPase"/>
</dbReference>
<comment type="subunit">
    <text evidence="9 10">Part of the signal recognition particle protein translocation system, which is composed of SRP and FtsY. Archaeal SRP consists of a 7S RNA molecule of 300 nucleotides and two protein subunits: SRP54 and SRP19.</text>
</comment>
<keyword evidence="2 10" id="KW-0963">Cytoplasm</keyword>
<keyword evidence="4 10" id="KW-0378">Hydrolase</keyword>
<evidence type="ECO:0000256" key="3">
    <source>
        <dbReference type="ARBA" id="ARBA00022741"/>
    </source>
</evidence>
<dbReference type="PANTHER" id="PTHR11564">
    <property type="entry name" value="SIGNAL RECOGNITION PARTICLE 54K PROTEIN SRP54"/>
    <property type="match status" value="1"/>
</dbReference>
<comment type="subcellular location">
    <subcellularLocation>
        <location evidence="10">Cytoplasm</location>
    </subcellularLocation>
    <text evidence="10">The SRP-RNC complex is targeted to the cytoplasmic membrane.</text>
</comment>
<evidence type="ECO:0000259" key="11">
    <source>
        <dbReference type="PROSITE" id="PS00300"/>
    </source>
</evidence>
<dbReference type="Gene3D" id="1.10.260.30">
    <property type="entry name" value="Signal recognition particle, SRP54 subunit, M-domain"/>
    <property type="match status" value="1"/>
</dbReference>
<dbReference type="SMART" id="SM00963">
    <property type="entry name" value="SRP54_N"/>
    <property type="match status" value="1"/>
</dbReference>
<dbReference type="GO" id="GO:0008312">
    <property type="term" value="F:7S RNA binding"/>
    <property type="evidence" value="ECO:0007669"/>
    <property type="project" value="UniProtKB-UniRule"/>
</dbReference>
<evidence type="ECO:0000256" key="4">
    <source>
        <dbReference type="ARBA" id="ARBA00022801"/>
    </source>
</evidence>
<evidence type="ECO:0000256" key="2">
    <source>
        <dbReference type="ARBA" id="ARBA00022490"/>
    </source>
</evidence>
<dbReference type="GO" id="GO:0005525">
    <property type="term" value="F:GTP binding"/>
    <property type="evidence" value="ECO:0007669"/>
    <property type="project" value="UniProtKB-UniRule"/>
</dbReference>
<dbReference type="KEGG" id="mok:Metok_0963"/>
<evidence type="ECO:0000256" key="6">
    <source>
        <dbReference type="ARBA" id="ARBA00023134"/>
    </source>
</evidence>
<dbReference type="Gene3D" id="1.20.120.140">
    <property type="entry name" value="Signal recognition particle SRP54, nucleotide-binding domain"/>
    <property type="match status" value="1"/>
</dbReference>
<gene>
    <name evidence="10" type="primary">srp54</name>
    <name evidence="12" type="ordered locus">Metok_0963</name>
</gene>
<dbReference type="InterPro" id="IPR027417">
    <property type="entry name" value="P-loop_NTPase"/>
</dbReference>
<evidence type="ECO:0000256" key="9">
    <source>
        <dbReference type="ARBA" id="ARBA00064051"/>
    </source>
</evidence>
<proteinExistence type="inferred from homology"/>
<sequence length="456" mass="50574">MVLGGIMLDKLGQNISSALNKIKNATFVDKKLIKEVIKDIQKALIQADVNVKLVFKMSKEIEKRAINEDIPKGLSKKEHIIKIVYEELVKLLGEEGQKLELNPKKQNIILLVGIQGSGKTTSAAKLARYIQKRGLKPGLIAADIYRPAAYQQLKQLAEKIHVPLYGDETKTKTPMEIAKEGIKNLKKMDVLIIDTAGRHKEETGLLEEMKQIKDVVNPDEIILVIDGTLGQQAKNQAKAFKDAVGEIGSILVTKLDGSAKGGGALSAVAEINAPIKFIGTGENVDDLEPFDPNKFISRLLGMGDLEALLEKTEDLIDEDTEESIDAILKGKFTLNELYSQLEAISKMGPMKQIMSMIPGFGGAIPKDAANLTEQKLKKYKIIMDSMTKEEKENPEIIKTSRMKRISRGAGVKQEEIKELLKYYATTKNAFQNLKRGKMLKMGGPMGKIMRQLMFKE</sequence>
<dbReference type="FunFam" id="3.40.50.300:FF:000022">
    <property type="entry name" value="Signal recognition particle 54 kDa subunit"/>
    <property type="match status" value="1"/>
</dbReference>
<comment type="function">
    <text evidence="10">Involved in targeting and insertion of nascent membrane proteins into the cytoplasmic membrane. Binds to the hydrophobic signal sequence of the ribosome-nascent chain (RNC) as it emerges from the ribosomes. The SRP-RNC complex is then targeted to the cytoplasmic membrane where it interacts with the SRP receptor FtsY.</text>
</comment>
<feature type="binding site" evidence="10">
    <location>
        <begin position="194"/>
        <end position="198"/>
    </location>
    <ligand>
        <name>GTP</name>
        <dbReference type="ChEBI" id="CHEBI:37565"/>
    </ligand>
</feature>
<dbReference type="Pfam" id="PF02978">
    <property type="entry name" value="SRP_SPB"/>
    <property type="match status" value="1"/>
</dbReference>
<dbReference type="STRING" id="647113.Metok_0963"/>
<evidence type="ECO:0000256" key="7">
    <source>
        <dbReference type="ARBA" id="ARBA00023135"/>
    </source>
</evidence>
<evidence type="ECO:0000256" key="5">
    <source>
        <dbReference type="ARBA" id="ARBA00022884"/>
    </source>
</evidence>
<dbReference type="PROSITE" id="PS00300">
    <property type="entry name" value="SRP54"/>
    <property type="match status" value="1"/>
</dbReference>
<reference evidence="12" key="1">
    <citation type="submission" date="2011-05" db="EMBL/GenBank/DDBJ databases">
        <title>Complete sequence of chromosome of Methanothermococcus okinawensis IH1.</title>
        <authorList>
            <consortium name="US DOE Joint Genome Institute"/>
            <person name="Lucas S."/>
            <person name="Han J."/>
            <person name="Lapidus A."/>
            <person name="Cheng J.-F."/>
            <person name="Goodwin L."/>
            <person name="Pitluck S."/>
            <person name="Peters L."/>
            <person name="Mikhailova N."/>
            <person name="Held B."/>
            <person name="Han C."/>
            <person name="Tapia R."/>
            <person name="Land M."/>
            <person name="Hauser L."/>
            <person name="Kyrpides N."/>
            <person name="Ivanova N."/>
            <person name="Pagani I."/>
            <person name="Sieprawska-Lupa M."/>
            <person name="Takai K."/>
            <person name="Miyazaki J."/>
            <person name="Whitman W."/>
            <person name="Woyke T."/>
        </authorList>
    </citation>
    <scope>NUCLEOTIDE SEQUENCE</scope>
    <source>
        <strain evidence="12">IH1</strain>
    </source>
</reference>
<dbReference type="Gene3D" id="3.40.50.300">
    <property type="entry name" value="P-loop containing nucleotide triphosphate hydrolases"/>
    <property type="match status" value="1"/>
</dbReference>
<dbReference type="CDD" id="cd17875">
    <property type="entry name" value="SRP54_G"/>
    <property type="match status" value="1"/>
</dbReference>
<dbReference type="InterPro" id="IPR036891">
    <property type="entry name" value="Signal_recog_part_SRP54_M_sf"/>
</dbReference>
<dbReference type="Pfam" id="PF02881">
    <property type="entry name" value="SRP54_N"/>
    <property type="match status" value="1"/>
</dbReference>
<keyword evidence="6 10" id="KW-0342">GTP-binding</keyword>
<keyword evidence="13" id="KW-1185">Reference proteome</keyword>
<dbReference type="InterPro" id="IPR036225">
    <property type="entry name" value="SRP/SRP_N"/>
</dbReference>
<keyword evidence="8 10" id="KW-0687">Ribonucleoprotein</keyword>
<dbReference type="SUPFAM" id="SSF47364">
    <property type="entry name" value="Domain of the SRP/SRP receptor G-proteins"/>
    <property type="match status" value="1"/>
</dbReference>
<evidence type="ECO:0000256" key="8">
    <source>
        <dbReference type="ARBA" id="ARBA00023274"/>
    </source>
</evidence>
<keyword evidence="7 10" id="KW-0733">Signal recognition particle</keyword>
<name>F8AMU7_METOI</name>
<keyword evidence="3 10" id="KW-0547">Nucleotide-binding</keyword>
<evidence type="ECO:0000313" key="13">
    <source>
        <dbReference type="Proteomes" id="UP000009296"/>
    </source>
</evidence>
<dbReference type="SUPFAM" id="SSF47446">
    <property type="entry name" value="Signal peptide-binding domain"/>
    <property type="match status" value="1"/>
</dbReference>
<evidence type="ECO:0000313" key="12">
    <source>
        <dbReference type="EMBL" id="AEH06933.1"/>
    </source>
</evidence>
<dbReference type="InterPro" id="IPR000897">
    <property type="entry name" value="SRP54_GTPase_dom"/>
</dbReference>
<dbReference type="HOGENOM" id="CLU_009301_6_0_2"/>
<dbReference type="Proteomes" id="UP000009296">
    <property type="component" value="Chromosome"/>
</dbReference>
<dbReference type="InterPro" id="IPR004125">
    <property type="entry name" value="Signal_recog_particle_SRP54_M"/>
</dbReference>
<dbReference type="Pfam" id="PF00448">
    <property type="entry name" value="SRP54"/>
    <property type="match status" value="1"/>
</dbReference>
<dbReference type="GO" id="GO:0048500">
    <property type="term" value="C:signal recognition particle"/>
    <property type="evidence" value="ECO:0007669"/>
    <property type="project" value="UniProtKB-UniRule"/>
</dbReference>
<feature type="domain" description="SRP54-type proteins GTP-binding" evidence="11">
    <location>
        <begin position="274"/>
        <end position="287"/>
    </location>
</feature>
<dbReference type="HAMAP" id="MF_00306">
    <property type="entry name" value="SRP54"/>
    <property type="match status" value="1"/>
</dbReference>
<dbReference type="InterPro" id="IPR022941">
    <property type="entry name" value="SRP54"/>
</dbReference>
<accession>F8AMU7</accession>
<dbReference type="SUPFAM" id="SSF52540">
    <property type="entry name" value="P-loop containing nucleoside triphosphate hydrolases"/>
    <property type="match status" value="1"/>
</dbReference>
<evidence type="ECO:0000256" key="10">
    <source>
        <dbReference type="HAMAP-Rule" id="MF_00306"/>
    </source>
</evidence>
<comment type="catalytic activity">
    <reaction evidence="10">
        <text>GTP + H2O = GDP + phosphate + H(+)</text>
        <dbReference type="Rhea" id="RHEA:19669"/>
        <dbReference type="ChEBI" id="CHEBI:15377"/>
        <dbReference type="ChEBI" id="CHEBI:15378"/>
        <dbReference type="ChEBI" id="CHEBI:37565"/>
        <dbReference type="ChEBI" id="CHEBI:43474"/>
        <dbReference type="ChEBI" id="CHEBI:58189"/>
        <dbReference type="EC" id="3.6.5.4"/>
    </reaction>
</comment>
<feature type="binding site" evidence="10">
    <location>
        <begin position="113"/>
        <end position="120"/>
    </location>
    <ligand>
        <name>GTP</name>
        <dbReference type="ChEBI" id="CHEBI:37565"/>
    </ligand>
</feature>
<dbReference type="EMBL" id="CP002792">
    <property type="protein sequence ID" value="AEH06933.1"/>
    <property type="molecule type" value="Genomic_DNA"/>
</dbReference>
<evidence type="ECO:0000256" key="1">
    <source>
        <dbReference type="ARBA" id="ARBA00005450"/>
    </source>
</evidence>
<dbReference type="EC" id="3.6.5.4" evidence="10"/>
<comment type="domain">
    <text evidence="10">Composed of three domains: the N-terminal N domain, which is responsible for interactions with the ribosome, the central G domain, which binds GTP, and the C-terminal M domain, which binds the RNA and the signal sequence of the RNC.</text>
</comment>
<protein>
    <recommendedName>
        <fullName evidence="10">Signal recognition particle 54 kDa protein</fullName>
        <shortName evidence="10">SRP54</shortName>
        <ecNumber evidence="10">3.6.5.4</ecNumber>
    </recommendedName>
</protein>
<dbReference type="AlphaFoldDB" id="F8AMU7"/>
<feature type="binding site" evidence="10">
    <location>
        <begin position="253"/>
        <end position="256"/>
    </location>
    <ligand>
        <name>GTP</name>
        <dbReference type="ChEBI" id="CHEBI:37565"/>
    </ligand>
</feature>
<dbReference type="InterPro" id="IPR013822">
    <property type="entry name" value="Signal_recog_particl_SRP54_hlx"/>
</dbReference>
<dbReference type="SMART" id="SM00382">
    <property type="entry name" value="AAA"/>
    <property type="match status" value="1"/>
</dbReference>
<dbReference type="GO" id="GO:0006614">
    <property type="term" value="P:SRP-dependent cotranslational protein targeting to membrane"/>
    <property type="evidence" value="ECO:0007669"/>
    <property type="project" value="InterPro"/>
</dbReference>
<dbReference type="GO" id="GO:0003924">
    <property type="term" value="F:GTPase activity"/>
    <property type="evidence" value="ECO:0007669"/>
    <property type="project" value="UniProtKB-UniRule"/>
</dbReference>
<dbReference type="InterPro" id="IPR042101">
    <property type="entry name" value="SRP54_N_sf"/>
</dbReference>
<keyword evidence="5 10" id="KW-0694">RNA-binding</keyword>